<organism evidence="1">
    <name type="scientific">Candidatus Syntropharchaeum butanivorans</name>
    <dbReference type="NCBI Taxonomy" id="1839936"/>
    <lineage>
        <taxon>Archaea</taxon>
        <taxon>Methanobacteriati</taxon>
        <taxon>Methanobacteriota</taxon>
        <taxon>Stenosarchaea group</taxon>
        <taxon>Methanomicrobia</taxon>
        <taxon>Methanosarcinales</taxon>
        <taxon>ANME-2 cluster</taxon>
        <taxon>Candidatus Syntropharchaeum</taxon>
    </lineage>
</organism>
<comment type="caution">
    <text evidence="1">The sequence shown here is derived from an EMBL/GenBank/DDBJ whole genome shotgun (WGS) entry which is preliminary data.</text>
</comment>
<gene>
    <name evidence="1" type="ORF">ENG09_02475</name>
</gene>
<accession>A0A7C1AV46</accession>
<dbReference type="Proteomes" id="UP000885863">
    <property type="component" value="Unassembled WGS sequence"/>
</dbReference>
<reference evidence="1" key="1">
    <citation type="journal article" date="2020" name="mSystems">
        <title>Genome- and Community-Level Interaction Insights into Carbon Utilization and Element Cycling Functions of Hydrothermarchaeota in Hydrothermal Sediment.</title>
        <authorList>
            <person name="Zhou Z."/>
            <person name="Liu Y."/>
            <person name="Xu W."/>
            <person name="Pan J."/>
            <person name="Luo Z.H."/>
            <person name="Li M."/>
        </authorList>
    </citation>
    <scope>NUCLEOTIDE SEQUENCE [LARGE SCALE GENOMIC DNA]</scope>
    <source>
        <strain evidence="1">HyVt-185</strain>
    </source>
</reference>
<dbReference type="Pfam" id="PF17393">
    <property type="entry name" value="DUF5402"/>
    <property type="match status" value="1"/>
</dbReference>
<evidence type="ECO:0008006" key="2">
    <source>
        <dbReference type="Google" id="ProtNLM"/>
    </source>
</evidence>
<dbReference type="InterPro" id="IPR020380">
    <property type="entry name" value="Uncharacterised_MJ1658"/>
</dbReference>
<dbReference type="EMBL" id="DQZR01000102">
    <property type="protein sequence ID" value="HDM36108.1"/>
    <property type="molecule type" value="Genomic_DNA"/>
</dbReference>
<sequence length="140" mass="15670">MEKEQHGRRGDRLKLPAKLLEWRASIEKELGRLTGRTVWVVQLSASSFACGCTGITIFTAGLEMEEVEIFAPKITPTLREAAAELELDPEIIYASTIPGTSEVGSISLRDLCDECREDYMGVEEALPWSNTHILFIREKT</sequence>
<protein>
    <recommendedName>
        <fullName evidence="2">DUF5402 family protein</fullName>
    </recommendedName>
</protein>
<evidence type="ECO:0000313" key="1">
    <source>
        <dbReference type="EMBL" id="HDM36108.1"/>
    </source>
</evidence>
<proteinExistence type="predicted"/>
<name>A0A7C1AV46_9EURY</name>
<dbReference type="AlphaFoldDB" id="A0A7C1AV46"/>